<comment type="caution">
    <text evidence="1">The sequence shown here is derived from an EMBL/GenBank/DDBJ whole genome shotgun (WGS) entry which is preliminary data.</text>
</comment>
<organism evidence="1 2">
    <name type="scientific">Paratrimastix pyriformis</name>
    <dbReference type="NCBI Taxonomy" id="342808"/>
    <lineage>
        <taxon>Eukaryota</taxon>
        <taxon>Metamonada</taxon>
        <taxon>Preaxostyla</taxon>
        <taxon>Paratrimastigidae</taxon>
        <taxon>Paratrimastix</taxon>
    </lineage>
</organism>
<gene>
    <name evidence="1" type="ORF">PAPYR_10892</name>
</gene>
<name>A0ABQ8U974_9EUKA</name>
<evidence type="ECO:0000313" key="1">
    <source>
        <dbReference type="EMBL" id="KAJ4454411.1"/>
    </source>
</evidence>
<accession>A0ABQ8U974</accession>
<sequence length="79" mass="8334">MPATPCCLHMIPSPSHQPVPAEHMLRPLLHTAVRISDLSRSMFAALEAMYPAPQVAPPPLAPNLIQAVVAPVATTAGPH</sequence>
<evidence type="ECO:0000313" key="2">
    <source>
        <dbReference type="Proteomes" id="UP001141327"/>
    </source>
</evidence>
<keyword evidence="2" id="KW-1185">Reference proteome</keyword>
<protein>
    <submittedName>
        <fullName evidence="1">Uncharacterized protein</fullName>
    </submittedName>
</protein>
<dbReference type="EMBL" id="JAPMOS010000159">
    <property type="protein sequence ID" value="KAJ4454411.1"/>
    <property type="molecule type" value="Genomic_DNA"/>
</dbReference>
<reference evidence="1" key="1">
    <citation type="journal article" date="2022" name="bioRxiv">
        <title>Genomics of Preaxostyla Flagellates Illuminates Evolutionary Transitions and the Path Towards Mitochondrial Loss.</title>
        <authorList>
            <person name="Novak L.V.F."/>
            <person name="Treitli S.C."/>
            <person name="Pyrih J."/>
            <person name="Halakuc P."/>
            <person name="Pipaliya S.V."/>
            <person name="Vacek V."/>
            <person name="Brzon O."/>
            <person name="Soukal P."/>
            <person name="Eme L."/>
            <person name="Dacks J.B."/>
            <person name="Karnkowska A."/>
            <person name="Elias M."/>
            <person name="Hampl V."/>
        </authorList>
    </citation>
    <scope>NUCLEOTIDE SEQUENCE</scope>
    <source>
        <strain evidence="1">RCP-MX</strain>
    </source>
</reference>
<dbReference type="Proteomes" id="UP001141327">
    <property type="component" value="Unassembled WGS sequence"/>
</dbReference>
<proteinExistence type="predicted"/>